<comment type="caution">
    <text evidence="1">The sequence shown here is derived from an EMBL/GenBank/DDBJ whole genome shotgun (WGS) entry which is preliminary data.</text>
</comment>
<dbReference type="AlphaFoldDB" id="A0AAE0TFB2"/>
<organism evidence="1 2">
    <name type="scientific">Potamilus streckersoni</name>
    <dbReference type="NCBI Taxonomy" id="2493646"/>
    <lineage>
        <taxon>Eukaryota</taxon>
        <taxon>Metazoa</taxon>
        <taxon>Spiralia</taxon>
        <taxon>Lophotrochozoa</taxon>
        <taxon>Mollusca</taxon>
        <taxon>Bivalvia</taxon>
        <taxon>Autobranchia</taxon>
        <taxon>Heteroconchia</taxon>
        <taxon>Palaeoheterodonta</taxon>
        <taxon>Unionida</taxon>
        <taxon>Unionoidea</taxon>
        <taxon>Unionidae</taxon>
        <taxon>Ambleminae</taxon>
        <taxon>Lampsilini</taxon>
        <taxon>Potamilus</taxon>
    </lineage>
</organism>
<accession>A0AAE0TFB2</accession>
<evidence type="ECO:0000313" key="2">
    <source>
        <dbReference type="Proteomes" id="UP001195483"/>
    </source>
</evidence>
<evidence type="ECO:0000313" key="1">
    <source>
        <dbReference type="EMBL" id="KAK3609321.1"/>
    </source>
</evidence>
<dbReference type="Proteomes" id="UP001195483">
    <property type="component" value="Unassembled WGS sequence"/>
</dbReference>
<dbReference type="EMBL" id="JAEAOA010001570">
    <property type="protein sequence ID" value="KAK3609321.1"/>
    <property type="molecule type" value="Genomic_DNA"/>
</dbReference>
<reference evidence="1" key="2">
    <citation type="journal article" date="2021" name="Genome Biol. Evol.">
        <title>Developing a high-quality reference genome for a parasitic bivalve with doubly uniparental inheritance (Bivalvia: Unionida).</title>
        <authorList>
            <person name="Smith C.H."/>
        </authorList>
    </citation>
    <scope>NUCLEOTIDE SEQUENCE</scope>
    <source>
        <strain evidence="1">CHS0354</strain>
        <tissue evidence="1">Mantle</tissue>
    </source>
</reference>
<keyword evidence="2" id="KW-1185">Reference proteome</keyword>
<gene>
    <name evidence="1" type="ORF">CHS0354_026241</name>
</gene>
<reference evidence="1" key="1">
    <citation type="journal article" date="2021" name="Genome Biol. Evol.">
        <title>A High-Quality Reference Genome for a Parasitic Bivalve with Doubly Uniparental Inheritance (Bivalvia: Unionida).</title>
        <authorList>
            <person name="Smith C.H."/>
        </authorList>
    </citation>
    <scope>NUCLEOTIDE SEQUENCE</scope>
    <source>
        <strain evidence="1">CHS0354</strain>
    </source>
</reference>
<reference evidence="1" key="3">
    <citation type="submission" date="2023-05" db="EMBL/GenBank/DDBJ databases">
        <authorList>
            <person name="Smith C.H."/>
        </authorList>
    </citation>
    <scope>NUCLEOTIDE SEQUENCE</scope>
    <source>
        <strain evidence="1">CHS0354</strain>
        <tissue evidence="1">Mantle</tissue>
    </source>
</reference>
<sequence>MRGVDIFNFLALDIERDDYCLGLIDQEIFWFTDWVTIMIVHEKFEKNISYFPHFRTLFERSMPKRKLYLLNGLAKSSFDDSVMLNHLFLNTFIGKTCELLSNLF</sequence>
<name>A0AAE0TFB2_9BIVA</name>
<protein>
    <submittedName>
        <fullName evidence="1">Uncharacterized protein</fullName>
    </submittedName>
</protein>
<proteinExistence type="predicted"/>